<dbReference type="Proteomes" id="UP000244093">
    <property type="component" value="Unassembled WGS sequence"/>
</dbReference>
<dbReference type="PANTHER" id="PTHR42951">
    <property type="entry name" value="METALLO-BETA-LACTAMASE DOMAIN-CONTAINING"/>
    <property type="match status" value="1"/>
</dbReference>
<accession>A0A2R7Y6N3</accession>
<organism evidence="2 3">
    <name type="scientific">Zestosphaera tikiterensis</name>
    <dbReference type="NCBI Taxonomy" id="1973259"/>
    <lineage>
        <taxon>Archaea</taxon>
        <taxon>Thermoproteota</taxon>
        <taxon>Thermoprotei</taxon>
        <taxon>Desulfurococcales</taxon>
        <taxon>Desulfurococcaceae</taxon>
        <taxon>Zestosphaera</taxon>
    </lineage>
</organism>
<dbReference type="Pfam" id="PF00753">
    <property type="entry name" value="Lactamase_B"/>
    <property type="match status" value="1"/>
</dbReference>
<protein>
    <recommendedName>
        <fullName evidence="1">Metallo-beta-lactamase domain-containing protein</fullName>
    </recommendedName>
</protein>
<dbReference type="AlphaFoldDB" id="A0A2R7Y6N3"/>
<dbReference type="InterPro" id="IPR050855">
    <property type="entry name" value="NDM-1-like"/>
</dbReference>
<reference evidence="2" key="2">
    <citation type="journal article" date="2018" name="Syst. Appl. Microbiol.">
        <title>A new symbiotic nanoarchaeote (Candidatus Nanoclepta minutus) and its host (Zestosphaera tikiterensis gen. nov., sp. nov.) from a New Zealand hot spring.</title>
        <authorList>
            <person name="St John E."/>
            <person name="Liu Y."/>
            <person name="Podar M."/>
            <person name="Stott M.B."/>
            <person name="Meneghin J."/>
            <person name="Chen Z."/>
            <person name="Lagutin K."/>
            <person name="Mitchell K."/>
            <person name="Reysenbach A.L."/>
        </authorList>
    </citation>
    <scope>NUCLEOTIDE SEQUENCE [LARGE SCALE GENOMIC DNA]</scope>
    <source>
        <strain evidence="2">NZ3</strain>
    </source>
</reference>
<evidence type="ECO:0000259" key="1">
    <source>
        <dbReference type="SMART" id="SM00849"/>
    </source>
</evidence>
<feature type="domain" description="Metallo-beta-lactamase" evidence="1">
    <location>
        <begin position="25"/>
        <end position="219"/>
    </location>
</feature>
<dbReference type="InterPro" id="IPR036866">
    <property type="entry name" value="RibonucZ/Hydroxyglut_hydro"/>
</dbReference>
<sequence length="305" mass="33686">MYEVLNVDYENTYIVDCGALGGFGWLSTYLFVGSEAYALVDPGPTVVSECILRVVEDLKLARKHGYLVLTHIHVDHAGSVGTLVKKLKNVKVVAHPKGLKHLINPQRLREATKGVLGDLAEEFGEMEPTPEDKIIALNDHDVVGLGGISLKAYYTPGHASHHISYLVEPYNLLLAGDSIANYLNGALYPVTVPPFNLEKYLDSLDRMRALNPLKIGVSHFGLVEEPQTFIQKAEVKVLSWVKTIDTLIKNGLTNVNDIYNEMLKLDADLAKAKTLEEVLKPLRGSTFRAIAGIYEYITSKSTSRV</sequence>
<dbReference type="SUPFAM" id="SSF56281">
    <property type="entry name" value="Metallo-hydrolase/oxidoreductase"/>
    <property type="match status" value="1"/>
</dbReference>
<dbReference type="InterPro" id="IPR001279">
    <property type="entry name" value="Metallo-B-lactamas"/>
</dbReference>
<dbReference type="InterPro" id="IPR037482">
    <property type="entry name" value="ST1585_MBL-fold"/>
</dbReference>
<dbReference type="SMART" id="SM00849">
    <property type="entry name" value="Lactamase_B"/>
    <property type="match status" value="1"/>
</dbReference>
<dbReference type="Gene3D" id="3.60.15.10">
    <property type="entry name" value="Ribonuclease Z/Hydroxyacylglutathione hydrolase-like"/>
    <property type="match status" value="1"/>
</dbReference>
<dbReference type="PANTHER" id="PTHR42951:SF22">
    <property type="entry name" value="METALLO BETA-LACTAMASE SUPERFAMILY LIPOPROTEIN"/>
    <property type="match status" value="1"/>
</dbReference>
<dbReference type="EMBL" id="NBVN01000002">
    <property type="protein sequence ID" value="PUA33200.1"/>
    <property type="molecule type" value="Genomic_DNA"/>
</dbReference>
<gene>
    <name evidence="2" type="ORF">B7O98_01835</name>
</gene>
<reference evidence="2" key="1">
    <citation type="submission" date="2017-04" db="EMBL/GenBank/DDBJ databases">
        <authorList>
            <person name="Afonso C.L."/>
            <person name="Miller P.J."/>
            <person name="Scott M.A."/>
            <person name="Spackman E."/>
            <person name="Goraichik I."/>
            <person name="Dimitrov K.M."/>
            <person name="Suarez D.L."/>
            <person name="Swayne D.E."/>
        </authorList>
    </citation>
    <scope>NUCLEOTIDE SEQUENCE</scope>
    <source>
        <strain evidence="2">NZ3</strain>
    </source>
</reference>
<dbReference type="CDD" id="cd07726">
    <property type="entry name" value="ST1585-like_MBL-fold"/>
    <property type="match status" value="1"/>
</dbReference>
<comment type="caution">
    <text evidence="2">The sequence shown here is derived from an EMBL/GenBank/DDBJ whole genome shotgun (WGS) entry which is preliminary data.</text>
</comment>
<evidence type="ECO:0000313" key="3">
    <source>
        <dbReference type="Proteomes" id="UP000244093"/>
    </source>
</evidence>
<name>A0A2R7Y6N3_9CREN</name>
<evidence type="ECO:0000313" key="2">
    <source>
        <dbReference type="EMBL" id="PUA33200.1"/>
    </source>
</evidence>
<proteinExistence type="predicted"/>